<feature type="signal peptide" evidence="1">
    <location>
        <begin position="1"/>
        <end position="28"/>
    </location>
</feature>
<dbReference type="InterPro" id="IPR012336">
    <property type="entry name" value="Thioredoxin-like_fold"/>
</dbReference>
<dbReference type="Gene3D" id="3.40.30.10">
    <property type="entry name" value="Glutaredoxin"/>
    <property type="match status" value="1"/>
</dbReference>
<dbReference type="SUPFAM" id="SSF52833">
    <property type="entry name" value="Thioredoxin-like"/>
    <property type="match status" value="1"/>
</dbReference>
<comment type="caution">
    <text evidence="3">The sequence shown here is derived from an EMBL/GenBank/DDBJ whole genome shotgun (WGS) entry which is preliminary data.</text>
</comment>
<dbReference type="EMBL" id="JACDXJ010000001">
    <property type="protein sequence ID" value="MBA1154604.1"/>
    <property type="molecule type" value="Genomic_DNA"/>
</dbReference>
<dbReference type="Pfam" id="PF13462">
    <property type="entry name" value="Thioredoxin_4"/>
    <property type="match status" value="1"/>
</dbReference>
<dbReference type="Proteomes" id="UP000572984">
    <property type="component" value="Unassembled WGS sequence"/>
</dbReference>
<evidence type="ECO:0000256" key="1">
    <source>
        <dbReference type="SAM" id="SignalP"/>
    </source>
</evidence>
<evidence type="ECO:0000313" key="4">
    <source>
        <dbReference type="Proteomes" id="UP000572984"/>
    </source>
</evidence>
<keyword evidence="1" id="KW-0732">Signal</keyword>
<evidence type="ECO:0000259" key="2">
    <source>
        <dbReference type="Pfam" id="PF13462"/>
    </source>
</evidence>
<sequence>MMTFDRRRIIQGTALALLSMPSFNIARAQSTDGWHALKGDDGKPVPNTRLPVELTNEIDALPGVIWVGSKSSAVTLYEFYDYNCPYCRVAAKDLHVLLKQRPELRLGLVNNAILSLGSMQAAKVELALLLLRGPAIAYELHRRLFAMPGVNDGRRALDVAEGLGVPRRESEPMADSEKVGGMLREQASLAANLGLAATPSFVAGGAGILGYPGARTIGRIVASLDACGEIVCPS</sequence>
<dbReference type="AlphaFoldDB" id="A0A838BGJ9"/>
<evidence type="ECO:0000313" key="3">
    <source>
        <dbReference type="EMBL" id="MBA1154604.1"/>
    </source>
</evidence>
<dbReference type="RefSeq" id="WP_181050301.1">
    <property type="nucleotide sequence ID" value="NZ_JACDXJ010000001.1"/>
</dbReference>
<gene>
    <name evidence="3" type="ORF">H0S73_00505</name>
</gene>
<accession>A0A838BGJ9</accession>
<name>A0A838BGJ9_9HYPH</name>
<proteinExistence type="predicted"/>
<protein>
    <submittedName>
        <fullName evidence="3">DsbA family protein</fullName>
    </submittedName>
</protein>
<dbReference type="InterPro" id="IPR036249">
    <property type="entry name" value="Thioredoxin-like_sf"/>
</dbReference>
<feature type="chain" id="PRO_5032846072" evidence="1">
    <location>
        <begin position="29"/>
        <end position="234"/>
    </location>
</feature>
<organism evidence="3 4">
    <name type="scientific">Microvirga mediterraneensis</name>
    <dbReference type="NCBI Taxonomy" id="2754695"/>
    <lineage>
        <taxon>Bacteria</taxon>
        <taxon>Pseudomonadati</taxon>
        <taxon>Pseudomonadota</taxon>
        <taxon>Alphaproteobacteria</taxon>
        <taxon>Hyphomicrobiales</taxon>
        <taxon>Methylobacteriaceae</taxon>
        <taxon>Microvirga</taxon>
    </lineage>
</organism>
<reference evidence="3 4" key="1">
    <citation type="submission" date="2020-07" db="EMBL/GenBank/DDBJ databases">
        <title>Draft genome and description of Microvirga mediterraneensis Marseille-Q2068 sp. nov.</title>
        <authorList>
            <person name="Boxberger M."/>
        </authorList>
    </citation>
    <scope>NUCLEOTIDE SEQUENCE [LARGE SCALE GENOMIC DNA]</scope>
    <source>
        <strain evidence="3 4">Marseille-Q2068</strain>
    </source>
</reference>
<feature type="domain" description="Thioredoxin-like fold" evidence="2">
    <location>
        <begin position="64"/>
        <end position="206"/>
    </location>
</feature>
<keyword evidence="4" id="KW-1185">Reference proteome</keyword>